<dbReference type="Pfam" id="PF01398">
    <property type="entry name" value="JAB"/>
    <property type="match status" value="1"/>
</dbReference>
<dbReference type="Pfam" id="PF04433">
    <property type="entry name" value="SWIRM"/>
    <property type="match status" value="1"/>
</dbReference>
<sequence length="683" mass="77344">MEEEEEIDIIGDYEREISNISSGQILSCEYTVHPRWLTDNADLWAESSGKESQTKDSVETIELSEISELEWPNQHACENFIVLDKDIPVIEEEVVASTSGVGKAKKKLQTHPRSLLRKPFNTEEMSVENVPQENLLQLPETQTRLPSMSETSDCDSERVNQRTSRTIPAISAKTPRRQSPKKKRSKGQHSSRPPRHKKTQKEDFGENITIIHDSGNYSDGQNLWIGEEFAVKISHEETESDEEVDIETEDNPVELKLVDPEQSSPDPKVKEESIKSSEIDKSVGRPEVPEEIRDILDSVEIPQGEKKIPQTEITAVEKFIFAEFFEGRATKTPDRFLKIRTHILTSWANGRPAYVGKTAVRSGLKNCGDVNCISRIHTFLEQTGVINFGHAGEYFHYIRPLWRLLDTFTSVPRRNTAEGKVTAGKRNRIRHSDGMNVTIQHSNETLMRVSATAERSDKWKRSRDIELVKCRKFFPPTECPPFSVTITLSTLLCLQLHSLTSRHEVMGFLGGHWHGQSISVERYKPCRTSKQSGTMCEMCPVSQVEQSDCLFMEGFQLLGWFHSHPLFPPNPSRMDIETQAEMQKHFSAEDAPFVGFILGCVEMNFKCIYIVAGGNSLEESVYEIEVQVNEDSEDLGKHLQDVLPLFAPLTTDTVEKFKTSANTLLQQQGLSCDIASLINFMGI</sequence>
<feature type="domain" description="SWIRM" evidence="5">
    <location>
        <begin position="299"/>
        <end position="397"/>
    </location>
</feature>
<feature type="compositionally biased region" description="Basic residues" evidence="3">
    <location>
        <begin position="103"/>
        <end position="116"/>
    </location>
</feature>
<feature type="compositionally biased region" description="Polar residues" evidence="3">
    <location>
        <begin position="129"/>
        <end position="151"/>
    </location>
</feature>
<evidence type="ECO:0000259" key="5">
    <source>
        <dbReference type="PROSITE" id="PS50934"/>
    </source>
</evidence>
<comment type="subcellular location">
    <subcellularLocation>
        <location evidence="1">Nucleus</location>
    </subcellularLocation>
</comment>
<accession>A0A6B2E907</accession>
<feature type="region of interest" description="Disordered" evidence="3">
    <location>
        <begin position="98"/>
        <end position="215"/>
    </location>
</feature>
<feature type="domain" description="MPN" evidence="4">
    <location>
        <begin position="483"/>
        <end position="626"/>
    </location>
</feature>
<keyword evidence="2" id="KW-0238">DNA-binding</keyword>
<name>A0A6B2E907_9DIPT</name>
<evidence type="ECO:0000259" key="4">
    <source>
        <dbReference type="PROSITE" id="PS50249"/>
    </source>
</evidence>
<dbReference type="AlphaFoldDB" id="A0A6B2E907"/>
<feature type="region of interest" description="Disordered" evidence="3">
    <location>
        <begin position="235"/>
        <end position="286"/>
    </location>
</feature>
<feature type="compositionally biased region" description="Basic and acidic residues" evidence="3">
    <location>
        <begin position="267"/>
        <end position="286"/>
    </location>
</feature>
<feature type="compositionally biased region" description="Acidic residues" evidence="3">
    <location>
        <begin position="238"/>
        <end position="252"/>
    </location>
</feature>
<reference evidence="6" key="1">
    <citation type="submission" date="2019-10" db="EMBL/GenBank/DDBJ databases">
        <title>Short sand fly seasons in Tbilisi, Georgia, hinder development of host immunity to saliva of the visceral leishmaniasis vector Phlebotomus kandelakii.</title>
        <authorList>
            <person name="Oliveira F."/>
            <person name="Giorgobiani E."/>
            <person name="Guimaraes-Costa A.B."/>
            <person name="Abdeladhim M."/>
            <person name="Oristian J."/>
            <person name="Tskhvaradze L."/>
            <person name="Tsertsvadze N."/>
            <person name="Zakalashvili M."/>
            <person name="Valenzuela J.G."/>
            <person name="Kamhawi S."/>
        </authorList>
    </citation>
    <scope>NUCLEOTIDE SEQUENCE</scope>
    <source>
        <strain evidence="6">Wild-capture in Tbilisi</strain>
        <tissue evidence="6">Salivary glands</tissue>
    </source>
</reference>
<organism evidence="6">
    <name type="scientific">Phlebotomus kandelakii</name>
    <dbReference type="NCBI Taxonomy" id="1109342"/>
    <lineage>
        <taxon>Eukaryota</taxon>
        <taxon>Metazoa</taxon>
        <taxon>Ecdysozoa</taxon>
        <taxon>Arthropoda</taxon>
        <taxon>Hexapoda</taxon>
        <taxon>Insecta</taxon>
        <taxon>Pterygota</taxon>
        <taxon>Neoptera</taxon>
        <taxon>Endopterygota</taxon>
        <taxon>Diptera</taxon>
        <taxon>Nematocera</taxon>
        <taxon>Psychodoidea</taxon>
        <taxon>Psychodidae</taxon>
        <taxon>Phlebotomus</taxon>
        <taxon>Larroussius</taxon>
    </lineage>
</organism>
<dbReference type="SUPFAM" id="SSF46689">
    <property type="entry name" value="Homeodomain-like"/>
    <property type="match status" value="1"/>
</dbReference>
<dbReference type="InterPro" id="IPR009057">
    <property type="entry name" value="Homeodomain-like_sf"/>
</dbReference>
<dbReference type="InterPro" id="IPR036388">
    <property type="entry name" value="WH-like_DNA-bd_sf"/>
</dbReference>
<dbReference type="Gene3D" id="3.40.140.10">
    <property type="entry name" value="Cytidine Deaminase, domain 2"/>
    <property type="match status" value="1"/>
</dbReference>
<protein>
    <submittedName>
        <fullName evidence="6">Putative histone h2a deubiquitinase mysm1 isoform x1</fullName>
    </submittedName>
</protein>
<dbReference type="GO" id="GO:0008237">
    <property type="term" value="F:metallopeptidase activity"/>
    <property type="evidence" value="ECO:0007669"/>
    <property type="project" value="InterPro"/>
</dbReference>
<evidence type="ECO:0000313" key="6">
    <source>
        <dbReference type="EMBL" id="NBJ59785.1"/>
    </source>
</evidence>
<dbReference type="Gene3D" id="1.10.10.10">
    <property type="entry name" value="Winged helix-like DNA-binding domain superfamily/Winged helix DNA-binding domain"/>
    <property type="match status" value="1"/>
</dbReference>
<proteinExistence type="predicted"/>
<dbReference type="InterPro" id="IPR007526">
    <property type="entry name" value="SWIRM"/>
</dbReference>
<dbReference type="PROSITE" id="PS50249">
    <property type="entry name" value="MPN"/>
    <property type="match status" value="1"/>
</dbReference>
<dbReference type="SUPFAM" id="SSF102712">
    <property type="entry name" value="JAB1/MPN domain"/>
    <property type="match status" value="1"/>
</dbReference>
<dbReference type="GO" id="GO:0003677">
    <property type="term" value="F:DNA binding"/>
    <property type="evidence" value="ECO:0007669"/>
    <property type="project" value="UniProtKB-KW"/>
</dbReference>
<dbReference type="InterPro" id="IPR037518">
    <property type="entry name" value="MPN"/>
</dbReference>
<dbReference type="EMBL" id="GIFK01002082">
    <property type="protein sequence ID" value="NBJ59785.1"/>
    <property type="molecule type" value="Transcribed_RNA"/>
</dbReference>
<evidence type="ECO:0000256" key="1">
    <source>
        <dbReference type="ARBA" id="ARBA00004123"/>
    </source>
</evidence>
<evidence type="ECO:0000256" key="2">
    <source>
        <dbReference type="ARBA" id="ARBA00023125"/>
    </source>
</evidence>
<dbReference type="InterPro" id="IPR000555">
    <property type="entry name" value="JAMM/MPN+_dom"/>
</dbReference>
<dbReference type="InterPro" id="IPR050242">
    <property type="entry name" value="JAMM_MPN+_peptidase_M67A"/>
</dbReference>
<evidence type="ECO:0000256" key="3">
    <source>
        <dbReference type="SAM" id="MobiDB-lite"/>
    </source>
</evidence>
<dbReference type="PANTHER" id="PTHR10410">
    <property type="entry name" value="EUKARYOTIC TRANSLATION INITIATION FACTOR 3 -RELATED"/>
    <property type="match status" value="1"/>
</dbReference>
<dbReference type="GO" id="GO:0005634">
    <property type="term" value="C:nucleus"/>
    <property type="evidence" value="ECO:0007669"/>
    <property type="project" value="UniProtKB-SubCell"/>
</dbReference>
<dbReference type="PROSITE" id="PS50934">
    <property type="entry name" value="SWIRM"/>
    <property type="match status" value="1"/>
</dbReference>
<feature type="compositionally biased region" description="Basic residues" evidence="3">
    <location>
        <begin position="174"/>
        <end position="199"/>
    </location>
</feature>